<evidence type="ECO:0000313" key="3">
    <source>
        <dbReference type="Proteomes" id="UP001152795"/>
    </source>
</evidence>
<sequence length="212" mass="23947">MSGESRQGKEPSMSATGDKTSNESTSQSRGELLTSMGTVKVGMEAMRMARKILLKATEINLLVRTCEKDGFMPMVEIDSPRYGRVLCEQVIKRDVATDKDKLVYLSVFLAEEGYLFPCFKYRIHDHVKHSMDIARKHGKGMFRLPDEIRQPGFLPWDIKDGNTASEPVQIRNVNIDQSEALWFGKAGTDLTGNSSNRYYVELAESKEWLEAS</sequence>
<name>A0A7D9DD48_PARCT</name>
<protein>
    <submittedName>
        <fullName evidence="2">Uncharacterized protein</fullName>
    </submittedName>
</protein>
<dbReference type="AlphaFoldDB" id="A0A7D9DD48"/>
<comment type="caution">
    <text evidence="2">The sequence shown here is derived from an EMBL/GenBank/DDBJ whole genome shotgun (WGS) entry which is preliminary data.</text>
</comment>
<feature type="region of interest" description="Disordered" evidence="1">
    <location>
        <begin position="1"/>
        <end position="33"/>
    </location>
</feature>
<proteinExistence type="predicted"/>
<dbReference type="EMBL" id="CACRXK020000460">
    <property type="protein sequence ID" value="CAB3982071.1"/>
    <property type="molecule type" value="Genomic_DNA"/>
</dbReference>
<accession>A0A7D9DD48</accession>
<gene>
    <name evidence="2" type="ORF">PACLA_8A081219</name>
</gene>
<dbReference type="Proteomes" id="UP001152795">
    <property type="component" value="Unassembled WGS sequence"/>
</dbReference>
<reference evidence="2" key="1">
    <citation type="submission" date="2020-04" db="EMBL/GenBank/DDBJ databases">
        <authorList>
            <person name="Alioto T."/>
            <person name="Alioto T."/>
            <person name="Gomez Garrido J."/>
        </authorList>
    </citation>
    <scope>NUCLEOTIDE SEQUENCE</scope>
    <source>
        <strain evidence="2">A484AB</strain>
    </source>
</reference>
<keyword evidence="3" id="KW-1185">Reference proteome</keyword>
<evidence type="ECO:0000256" key="1">
    <source>
        <dbReference type="SAM" id="MobiDB-lite"/>
    </source>
</evidence>
<feature type="compositionally biased region" description="Polar residues" evidence="1">
    <location>
        <begin position="13"/>
        <end position="29"/>
    </location>
</feature>
<organism evidence="2 3">
    <name type="scientific">Paramuricea clavata</name>
    <name type="common">Red gorgonian</name>
    <name type="synonym">Violescent sea-whip</name>
    <dbReference type="NCBI Taxonomy" id="317549"/>
    <lineage>
        <taxon>Eukaryota</taxon>
        <taxon>Metazoa</taxon>
        <taxon>Cnidaria</taxon>
        <taxon>Anthozoa</taxon>
        <taxon>Octocorallia</taxon>
        <taxon>Malacalcyonacea</taxon>
        <taxon>Plexauridae</taxon>
        <taxon>Paramuricea</taxon>
    </lineage>
</organism>
<evidence type="ECO:0000313" key="2">
    <source>
        <dbReference type="EMBL" id="CAB3982071.1"/>
    </source>
</evidence>